<comment type="caution">
    <text evidence="1">The sequence shown here is derived from an EMBL/GenBank/DDBJ whole genome shotgun (WGS) entry which is preliminary data.</text>
</comment>
<accession>A0A4Y2H8W4</accession>
<proteinExistence type="predicted"/>
<gene>
    <name evidence="1" type="ORF">AVEN_188449_1</name>
</gene>
<reference evidence="1 2" key="1">
    <citation type="journal article" date="2019" name="Sci. Rep.">
        <title>Orb-weaving spider Araneus ventricosus genome elucidates the spidroin gene catalogue.</title>
        <authorList>
            <person name="Kono N."/>
            <person name="Nakamura H."/>
            <person name="Ohtoshi R."/>
            <person name="Moran D.A.P."/>
            <person name="Shinohara A."/>
            <person name="Yoshida Y."/>
            <person name="Fujiwara M."/>
            <person name="Mori M."/>
            <person name="Tomita M."/>
            <person name="Arakawa K."/>
        </authorList>
    </citation>
    <scope>NUCLEOTIDE SEQUENCE [LARGE SCALE GENOMIC DNA]</scope>
</reference>
<evidence type="ECO:0000313" key="2">
    <source>
        <dbReference type="Proteomes" id="UP000499080"/>
    </source>
</evidence>
<protein>
    <submittedName>
        <fullName evidence="1">Uncharacterized protein</fullName>
    </submittedName>
</protein>
<keyword evidence="2" id="KW-1185">Reference proteome</keyword>
<name>A0A4Y2H8W4_ARAVE</name>
<organism evidence="1 2">
    <name type="scientific">Araneus ventricosus</name>
    <name type="common">Orbweaver spider</name>
    <name type="synonym">Epeira ventricosa</name>
    <dbReference type="NCBI Taxonomy" id="182803"/>
    <lineage>
        <taxon>Eukaryota</taxon>
        <taxon>Metazoa</taxon>
        <taxon>Ecdysozoa</taxon>
        <taxon>Arthropoda</taxon>
        <taxon>Chelicerata</taxon>
        <taxon>Arachnida</taxon>
        <taxon>Araneae</taxon>
        <taxon>Araneomorphae</taxon>
        <taxon>Entelegynae</taxon>
        <taxon>Araneoidea</taxon>
        <taxon>Araneidae</taxon>
        <taxon>Araneus</taxon>
    </lineage>
</organism>
<sequence>MTRTKLKPAHFSLKPRSGGLSFHQFRPLFELFPIVGTGRIDVARLLVSATIVSRFKSCSNGVWLGRSRFVLVDCGRWNSNRGKSLGSARVNRCTDAIWILFPPLMCELFTATKQGTTNTLTNPRATSILPVLTTRNNADRG</sequence>
<dbReference type="AlphaFoldDB" id="A0A4Y2H8W4"/>
<evidence type="ECO:0000313" key="1">
    <source>
        <dbReference type="EMBL" id="GBM60784.1"/>
    </source>
</evidence>
<dbReference type="EMBL" id="BGPR01001738">
    <property type="protein sequence ID" value="GBM60784.1"/>
    <property type="molecule type" value="Genomic_DNA"/>
</dbReference>
<dbReference type="Proteomes" id="UP000499080">
    <property type="component" value="Unassembled WGS sequence"/>
</dbReference>